<name>A0A0C1NIT7_9CYAN</name>
<accession>A0A0C1NIT7</accession>
<evidence type="ECO:0000313" key="3">
    <source>
        <dbReference type="Proteomes" id="UP000029738"/>
    </source>
</evidence>
<dbReference type="RefSeq" id="WP_038089951.1">
    <property type="nucleotide sequence ID" value="NZ_JHEG04000001.1"/>
</dbReference>
<proteinExistence type="predicted"/>
<reference evidence="2" key="1">
    <citation type="journal article" date="2015" name="Genome Announc.">
        <title>Draft Genome Sequence of Tolypothrix boutellei Strain VB521301.</title>
        <authorList>
            <person name="Chandrababunaidu M.M."/>
            <person name="Singh D."/>
            <person name="Sen D."/>
            <person name="Bhan S."/>
            <person name="Das S."/>
            <person name="Gupta A."/>
            <person name="Adhikary S.P."/>
            <person name="Tripathy S."/>
        </authorList>
    </citation>
    <scope>NUCLEOTIDE SEQUENCE</scope>
    <source>
        <strain evidence="2">VB521301</strain>
    </source>
</reference>
<dbReference type="EMBL" id="JHEG02000019">
    <property type="protein sequence ID" value="KIE12736.1"/>
    <property type="molecule type" value="Genomic_DNA"/>
</dbReference>
<protein>
    <submittedName>
        <fullName evidence="2">Uncharacterized protein</fullName>
    </submittedName>
</protein>
<dbReference type="STRING" id="1479485.DA73_0204305"/>
<gene>
    <name evidence="2" type="ORF">DA73_0204305</name>
    <name evidence="1" type="ORF">DA73_0400024910</name>
</gene>
<dbReference type="Proteomes" id="UP000029738">
    <property type="component" value="Unassembled WGS sequence"/>
</dbReference>
<keyword evidence="3" id="KW-1185">Reference proteome</keyword>
<sequence length="401" mass="47012">MIEVKPNIQHHSNCPHCQADLKQFNLIWQGMYICVESRCIQCHARIIEDLKVGHGRFSNYQVDLEKNLLFGPEGNSRIWLGEPLIKSFCNPQYQQLNIKKQILKQCQKIIILNCIDFLYGHSLLKLLNTEYYMKKFETYGLITIVPEFLAWMVPDGVAEVWTVNIPLKEGQSYYLKFNEFVSRELHRFDEVYISKAYSHPGSFDISKFTRVSKHDFDSETLRITFIWREDRLWFNSFLFKILKKLGMWQVALLLQNWKISRLFKIMQFILPSAKFTVAGLGKKTKFPNWIEDARVDRFDEQTERQACKLYSESRLVIGVHGSNMLLPSGHAGMTIDIMPKDRLGNFAQDILYQEKDSRLAAFKYRYLPIEIGVKLLADIASSMILKYPEFVMLMTAEEKQL</sequence>
<organism evidence="2">
    <name type="scientific">Tolypothrix bouteillei VB521301</name>
    <dbReference type="NCBI Taxonomy" id="1479485"/>
    <lineage>
        <taxon>Bacteria</taxon>
        <taxon>Bacillati</taxon>
        <taxon>Cyanobacteriota</taxon>
        <taxon>Cyanophyceae</taxon>
        <taxon>Nostocales</taxon>
        <taxon>Tolypothrichaceae</taxon>
        <taxon>Tolypothrix</taxon>
    </lineage>
</organism>
<reference evidence="1" key="2">
    <citation type="submission" date="2019-11" db="EMBL/GenBank/DDBJ databases">
        <title>Improved Assembly of Tolypothrix boutellei genome.</title>
        <authorList>
            <person name="Sarangi A.N."/>
            <person name="Mukherjee M."/>
            <person name="Ghosh S."/>
            <person name="Singh D."/>
            <person name="Das A."/>
            <person name="Kant S."/>
            <person name="Prusty A."/>
            <person name="Tripathy S."/>
        </authorList>
    </citation>
    <scope>NUCLEOTIDE SEQUENCE</scope>
    <source>
        <strain evidence="1">VB521301</strain>
    </source>
</reference>
<dbReference type="AlphaFoldDB" id="A0A0C1NIT7"/>
<evidence type="ECO:0000313" key="2">
    <source>
        <dbReference type="EMBL" id="KIE12736.1"/>
    </source>
</evidence>
<comment type="caution">
    <text evidence="2">The sequence shown here is derived from an EMBL/GenBank/DDBJ whole genome shotgun (WGS) entry which is preliminary data.</text>
</comment>
<dbReference type="EMBL" id="JHEG04000001">
    <property type="protein sequence ID" value="KAF3888369.1"/>
    <property type="molecule type" value="Genomic_DNA"/>
</dbReference>
<evidence type="ECO:0000313" key="1">
    <source>
        <dbReference type="EMBL" id="KAF3888369.1"/>
    </source>
</evidence>
<dbReference type="OrthoDB" id="960963at2"/>